<accession>A0AAD2G524</accession>
<name>A0AAD2G524_9STRA</name>
<evidence type="ECO:0000256" key="2">
    <source>
        <dbReference type="SAM" id="Phobius"/>
    </source>
</evidence>
<feature type="compositionally biased region" description="Polar residues" evidence="1">
    <location>
        <begin position="85"/>
        <end position="122"/>
    </location>
</feature>
<gene>
    <name evidence="3" type="ORF">CYCCA115_LOCUS20078</name>
</gene>
<keyword evidence="2" id="KW-0812">Transmembrane</keyword>
<feature type="region of interest" description="Disordered" evidence="1">
    <location>
        <begin position="85"/>
        <end position="278"/>
    </location>
</feature>
<keyword evidence="2" id="KW-0472">Membrane</keyword>
<evidence type="ECO:0000256" key="1">
    <source>
        <dbReference type="SAM" id="MobiDB-lite"/>
    </source>
</evidence>
<evidence type="ECO:0008006" key="5">
    <source>
        <dbReference type="Google" id="ProtNLM"/>
    </source>
</evidence>
<dbReference type="Gene3D" id="3.60.21.10">
    <property type="match status" value="1"/>
</dbReference>
<feature type="compositionally biased region" description="Pro residues" evidence="1">
    <location>
        <begin position="158"/>
        <end position="168"/>
    </location>
</feature>
<evidence type="ECO:0000313" key="3">
    <source>
        <dbReference type="EMBL" id="CAJ1963257.1"/>
    </source>
</evidence>
<proteinExistence type="predicted"/>
<protein>
    <recommendedName>
        <fullName evidence="5">Calcineurin-like phosphoesterase domain-containing protein</fullName>
    </recommendedName>
</protein>
<dbReference type="SUPFAM" id="SSF56300">
    <property type="entry name" value="Metallo-dependent phosphatases"/>
    <property type="match status" value="1"/>
</dbReference>
<dbReference type="EMBL" id="CAKOGP040002136">
    <property type="protein sequence ID" value="CAJ1963257.1"/>
    <property type="molecule type" value="Genomic_DNA"/>
</dbReference>
<reference evidence="3" key="1">
    <citation type="submission" date="2023-08" db="EMBL/GenBank/DDBJ databases">
        <authorList>
            <person name="Audoor S."/>
            <person name="Bilcke G."/>
        </authorList>
    </citation>
    <scope>NUCLEOTIDE SEQUENCE</scope>
</reference>
<organism evidence="3 4">
    <name type="scientific">Cylindrotheca closterium</name>
    <dbReference type="NCBI Taxonomy" id="2856"/>
    <lineage>
        <taxon>Eukaryota</taxon>
        <taxon>Sar</taxon>
        <taxon>Stramenopiles</taxon>
        <taxon>Ochrophyta</taxon>
        <taxon>Bacillariophyta</taxon>
        <taxon>Bacillariophyceae</taxon>
        <taxon>Bacillariophycidae</taxon>
        <taxon>Bacillariales</taxon>
        <taxon>Bacillariaceae</taxon>
        <taxon>Cylindrotheca</taxon>
    </lineage>
</organism>
<feature type="compositionally biased region" description="Pro residues" evidence="1">
    <location>
        <begin position="231"/>
        <end position="244"/>
    </location>
</feature>
<dbReference type="Proteomes" id="UP001295423">
    <property type="component" value="Unassembled WGS sequence"/>
</dbReference>
<feature type="compositionally biased region" description="Pro residues" evidence="1">
    <location>
        <begin position="137"/>
        <end position="149"/>
    </location>
</feature>
<feature type="compositionally biased region" description="Low complexity" evidence="1">
    <location>
        <begin position="201"/>
        <end position="230"/>
    </location>
</feature>
<keyword evidence="2" id="KW-1133">Transmembrane helix</keyword>
<feature type="transmembrane region" description="Helical" evidence="2">
    <location>
        <begin position="20"/>
        <end position="44"/>
    </location>
</feature>
<comment type="caution">
    <text evidence="3">The sequence shown here is derived from an EMBL/GenBank/DDBJ whole genome shotgun (WGS) entry which is preliminary data.</text>
</comment>
<sequence length="553" mass="61409">MSEDKPVEELKLPWWRGLKLKLLLMSTGILVSFSLMVYAAMLLASSTAPSESSSSASASTSTSTSVAIETSVNSMLSTLPSFSPSITPSNYPSQKPSNIPTANPTNLPSLAASMNPSSQPTEKPTLIPTKRATLAPTDPPTHKPTPFPTSRPTDGPTARPPSEAPSPRPSKENPSSQPTEIPSPAPTKRRQIPLTNPPTPTTSQPSEVPSPRPSTTNPSPQPTAKPTLFPTKPPTTPPTDPPTGQPTNRPTLRPHSDAPSTRPSKAEVAVIEQTASPSAPPIVSELILETNFVVMGDIPYNIEEEATLKKHIREIPDDLEFLFHVGDIRNGASRTTDCTLEEFQKVADMLLKSPIPVFIVPGDNEYNDCPNFEESFINWLTVFGEFEKNWSLPFLVSRDRKRPENFYFVYKQVLFIGLNIVGGRVRDVEEWETRLEHNFKWTKMLVETFVVQPGASTVVIIGHADPRKIAHGTFFDPLKAYMTDELDNEIPFFYMNGDRHYFQLDEWMPNFHRIMVEGGSREPPLRMTISVPRHPKSGSLQIEDIYDYERYPS</sequence>
<dbReference type="AlphaFoldDB" id="A0AAD2G524"/>
<dbReference type="InterPro" id="IPR029052">
    <property type="entry name" value="Metallo-depent_PP-like"/>
</dbReference>
<keyword evidence="4" id="KW-1185">Reference proteome</keyword>
<evidence type="ECO:0000313" key="4">
    <source>
        <dbReference type="Proteomes" id="UP001295423"/>
    </source>
</evidence>